<accession>A0A7C4ARS6</accession>
<dbReference type="EMBL" id="DTGT01000223">
    <property type="protein sequence ID" value="HGH61061.1"/>
    <property type="molecule type" value="Genomic_DNA"/>
</dbReference>
<dbReference type="PANTHER" id="PTHR43377">
    <property type="entry name" value="BILIVERDIN REDUCTASE A"/>
    <property type="match status" value="1"/>
</dbReference>
<evidence type="ECO:0000313" key="2">
    <source>
        <dbReference type="EMBL" id="HGH61061.1"/>
    </source>
</evidence>
<evidence type="ECO:0000259" key="1">
    <source>
        <dbReference type="Pfam" id="PF01408"/>
    </source>
</evidence>
<dbReference type="Pfam" id="PF01408">
    <property type="entry name" value="GFO_IDH_MocA"/>
    <property type="match status" value="1"/>
</dbReference>
<organism evidence="2">
    <name type="scientific">Desulfomonile tiedjei</name>
    <dbReference type="NCBI Taxonomy" id="2358"/>
    <lineage>
        <taxon>Bacteria</taxon>
        <taxon>Pseudomonadati</taxon>
        <taxon>Thermodesulfobacteriota</taxon>
        <taxon>Desulfomonilia</taxon>
        <taxon>Desulfomonilales</taxon>
        <taxon>Desulfomonilaceae</taxon>
        <taxon>Desulfomonile</taxon>
    </lineage>
</organism>
<dbReference type="PANTHER" id="PTHR43377:SF1">
    <property type="entry name" value="BILIVERDIN REDUCTASE A"/>
    <property type="match status" value="1"/>
</dbReference>
<name>A0A7C4ARS6_9BACT</name>
<comment type="caution">
    <text evidence="2">The sequence shown here is derived from an EMBL/GenBank/DDBJ whole genome shotgun (WGS) entry which is preliminary data.</text>
</comment>
<reference evidence="2" key="1">
    <citation type="journal article" date="2020" name="mSystems">
        <title>Genome- and Community-Level Interaction Insights into Carbon Utilization and Element Cycling Functions of Hydrothermarchaeota in Hydrothermal Sediment.</title>
        <authorList>
            <person name="Zhou Z."/>
            <person name="Liu Y."/>
            <person name="Xu W."/>
            <person name="Pan J."/>
            <person name="Luo Z.H."/>
            <person name="Li M."/>
        </authorList>
    </citation>
    <scope>NUCLEOTIDE SEQUENCE [LARGE SCALE GENOMIC DNA]</scope>
    <source>
        <strain evidence="2">SpSt-769</strain>
    </source>
</reference>
<gene>
    <name evidence="2" type="ORF">ENV54_07175</name>
</gene>
<dbReference type="InterPro" id="IPR051450">
    <property type="entry name" value="Gfo/Idh/MocA_Oxidoreductases"/>
</dbReference>
<dbReference type="InterPro" id="IPR000683">
    <property type="entry name" value="Gfo/Idh/MocA-like_OxRdtase_N"/>
</dbReference>
<dbReference type="InterPro" id="IPR036291">
    <property type="entry name" value="NAD(P)-bd_dom_sf"/>
</dbReference>
<dbReference type="Gene3D" id="3.30.360.10">
    <property type="entry name" value="Dihydrodipicolinate Reductase, domain 2"/>
    <property type="match status" value="1"/>
</dbReference>
<protein>
    <submittedName>
        <fullName evidence="2">Gfo/Idh/MocA family oxidoreductase</fullName>
    </submittedName>
</protein>
<dbReference type="Gene3D" id="3.40.50.720">
    <property type="entry name" value="NAD(P)-binding Rossmann-like Domain"/>
    <property type="match status" value="1"/>
</dbReference>
<dbReference type="SUPFAM" id="SSF51735">
    <property type="entry name" value="NAD(P)-binding Rossmann-fold domains"/>
    <property type="match status" value="1"/>
</dbReference>
<proteinExistence type="predicted"/>
<sequence>MESPRSNIQVGVVGVGSMGQHHARVLSEMPRVDFVGVYDPDHGRAAEICGRFGGRAFASLEDLLGHVEALTIAAPTTLHAELAIKCLEKNCHVLVEKPLAHSVRSAEALVEAANARGKTLMVGHIERYNPAVQALLEHLACVAEPVLAVDARRLSPFDGSRCLDVDVLHDLLVHDLDLALEIANSDIVQISAVGRSVFSDKLDMSHVRILFANKTWASFTTAKCSPKKTRSLTVCTPSRVLEADTIARSLVIHTAHELPDLRSRSCFMADIQSQNVAVEDKEPLQVELEDFVSAILDARPPIVDAARGLKVLKALEAIADVIRG</sequence>
<dbReference type="AlphaFoldDB" id="A0A7C4ARS6"/>
<dbReference type="GO" id="GO:0000166">
    <property type="term" value="F:nucleotide binding"/>
    <property type="evidence" value="ECO:0007669"/>
    <property type="project" value="InterPro"/>
</dbReference>
<dbReference type="SUPFAM" id="SSF55347">
    <property type="entry name" value="Glyceraldehyde-3-phosphate dehydrogenase-like, C-terminal domain"/>
    <property type="match status" value="1"/>
</dbReference>
<feature type="domain" description="Gfo/Idh/MocA-like oxidoreductase N-terminal" evidence="1">
    <location>
        <begin position="8"/>
        <end position="124"/>
    </location>
</feature>